<proteinExistence type="predicted"/>
<dbReference type="Proteomes" id="UP000295685">
    <property type="component" value="Unassembled WGS sequence"/>
</dbReference>
<comment type="caution">
    <text evidence="1">The sequence shown here is derived from an EMBL/GenBank/DDBJ whole genome shotgun (WGS) entry which is preliminary data.</text>
</comment>
<organism evidence="1 4">
    <name type="scientific">Mycobacteroides salmoniphilum</name>
    <dbReference type="NCBI Taxonomy" id="404941"/>
    <lineage>
        <taxon>Bacteria</taxon>
        <taxon>Bacillati</taxon>
        <taxon>Actinomycetota</taxon>
        <taxon>Actinomycetes</taxon>
        <taxon>Mycobacteriales</taxon>
        <taxon>Mycobacteriaceae</taxon>
        <taxon>Mycobacteroides</taxon>
    </lineage>
</organism>
<dbReference type="EMBL" id="PECK01000002">
    <property type="protein sequence ID" value="TDZ97397.1"/>
    <property type="molecule type" value="Genomic_DNA"/>
</dbReference>
<evidence type="ECO:0000313" key="3">
    <source>
        <dbReference type="Proteomes" id="UP000294844"/>
    </source>
</evidence>
<keyword evidence="3" id="KW-1185">Reference proteome</keyword>
<gene>
    <name evidence="2" type="ORF">CCUG60883_04163</name>
    <name evidence="1" type="ORF">CCUG60885_00943</name>
</gene>
<dbReference type="EMBL" id="PECM01000010">
    <property type="protein sequence ID" value="TEA01627.1"/>
    <property type="molecule type" value="Genomic_DNA"/>
</dbReference>
<dbReference type="RefSeq" id="WP_134145023.1">
    <property type="nucleotide sequence ID" value="NZ_PECK01000002.1"/>
</dbReference>
<reference evidence="3 4" key="1">
    <citation type="journal article" date="2019" name="Sci. Rep.">
        <title>Extended insight into the Mycobacterium chelonae-abscessus complex through whole genome sequencing of Mycobacterium salmoniphilum outbreak and Mycobacterium salmoniphilum-like strains.</title>
        <authorList>
            <person name="Behra P.R.K."/>
            <person name="Das S."/>
            <person name="Pettersson B.M.F."/>
            <person name="Shirreff L."/>
            <person name="DuCote T."/>
            <person name="Jacobsson K.G."/>
            <person name="Ennis D.G."/>
            <person name="Kirsebom L.A."/>
        </authorList>
    </citation>
    <scope>NUCLEOTIDE SEQUENCE [LARGE SCALE GENOMIC DNA]</scope>
    <source>
        <strain evidence="2 3">CCUG 60883</strain>
        <strain evidence="1 4">CCUG 60885</strain>
    </source>
</reference>
<evidence type="ECO:0000313" key="4">
    <source>
        <dbReference type="Proteomes" id="UP000295685"/>
    </source>
</evidence>
<evidence type="ECO:0000313" key="2">
    <source>
        <dbReference type="EMBL" id="TEA01627.1"/>
    </source>
</evidence>
<dbReference type="Proteomes" id="UP000294844">
    <property type="component" value="Unassembled WGS sequence"/>
</dbReference>
<dbReference type="AlphaFoldDB" id="A0A4R8SJP5"/>
<protein>
    <submittedName>
        <fullName evidence="1">Uncharacterized protein</fullName>
    </submittedName>
</protein>
<name>A0A4R8SJP5_9MYCO</name>
<dbReference type="OrthoDB" id="3698546at2"/>
<accession>A0A4R8SJP5</accession>
<sequence>MPQVSLSAKTVRVIESLFPVGEHTEVAKLLAESCSDLPLWTSVTPEGLERLRFAVLRYSCGVINELRHAIDLANIDWRDLLVNVEFGDSQAHVAWFRRLVGDVELDLG</sequence>
<evidence type="ECO:0000313" key="1">
    <source>
        <dbReference type="EMBL" id="TDZ97397.1"/>
    </source>
</evidence>